<keyword evidence="2" id="KW-1185">Reference proteome</keyword>
<dbReference type="AlphaFoldDB" id="A0A9Q3Q2Q6"/>
<comment type="caution">
    <text evidence="1">The sequence shown here is derived from an EMBL/GenBank/DDBJ whole genome shotgun (WGS) entry which is preliminary data.</text>
</comment>
<organism evidence="1 2">
    <name type="scientific">Austropuccinia psidii MF-1</name>
    <dbReference type="NCBI Taxonomy" id="1389203"/>
    <lineage>
        <taxon>Eukaryota</taxon>
        <taxon>Fungi</taxon>
        <taxon>Dikarya</taxon>
        <taxon>Basidiomycota</taxon>
        <taxon>Pucciniomycotina</taxon>
        <taxon>Pucciniomycetes</taxon>
        <taxon>Pucciniales</taxon>
        <taxon>Sphaerophragmiaceae</taxon>
        <taxon>Austropuccinia</taxon>
    </lineage>
</organism>
<dbReference type="EMBL" id="AVOT02111792">
    <property type="protein sequence ID" value="MBW0582170.1"/>
    <property type="molecule type" value="Genomic_DNA"/>
</dbReference>
<reference evidence="1" key="1">
    <citation type="submission" date="2021-03" db="EMBL/GenBank/DDBJ databases">
        <title>Draft genome sequence of rust myrtle Austropuccinia psidii MF-1, a brazilian biotype.</title>
        <authorList>
            <person name="Quecine M.C."/>
            <person name="Pachon D.M.R."/>
            <person name="Bonatelli M.L."/>
            <person name="Correr F.H."/>
            <person name="Franceschini L.M."/>
            <person name="Leite T.F."/>
            <person name="Margarido G.R.A."/>
            <person name="Almeida C.A."/>
            <person name="Ferrarezi J.A."/>
            <person name="Labate C.A."/>
        </authorList>
    </citation>
    <scope>NUCLEOTIDE SEQUENCE</scope>
    <source>
        <strain evidence="1">MF-1</strain>
    </source>
</reference>
<sequence length="88" mass="9450">MLKWDSIHHELYPITPTSTPPTSSMPISIIHQSNLVQSALPPLTQNNPPHLPISSLLCTNGINDVNGPTSSEIASLFGNLIPPMVNSL</sequence>
<protein>
    <submittedName>
        <fullName evidence="1">Uncharacterized protein</fullName>
    </submittedName>
</protein>
<dbReference type="Proteomes" id="UP000765509">
    <property type="component" value="Unassembled WGS sequence"/>
</dbReference>
<evidence type="ECO:0000313" key="2">
    <source>
        <dbReference type="Proteomes" id="UP000765509"/>
    </source>
</evidence>
<gene>
    <name evidence="1" type="ORF">O181_121885</name>
</gene>
<proteinExistence type="predicted"/>
<accession>A0A9Q3Q2Q6</accession>
<name>A0A9Q3Q2Q6_9BASI</name>
<evidence type="ECO:0000313" key="1">
    <source>
        <dbReference type="EMBL" id="MBW0582170.1"/>
    </source>
</evidence>